<dbReference type="EMBL" id="AMFJ01034454">
    <property type="protein sequence ID" value="EKD29287.1"/>
    <property type="molecule type" value="Genomic_DNA"/>
</dbReference>
<gene>
    <name evidence="2" type="ORF">ACD_78C00454G0001</name>
</gene>
<comment type="caution">
    <text evidence="2">The sequence shown here is derived from an EMBL/GenBank/DDBJ whole genome shotgun (WGS) entry which is preliminary data.</text>
</comment>
<reference evidence="2" key="1">
    <citation type="journal article" date="2012" name="Science">
        <title>Fermentation, hydrogen, and sulfur metabolism in multiple uncultivated bacterial phyla.</title>
        <authorList>
            <person name="Wrighton K.C."/>
            <person name="Thomas B.C."/>
            <person name="Sharon I."/>
            <person name="Miller C.S."/>
            <person name="Castelle C.J."/>
            <person name="VerBerkmoes N.C."/>
            <person name="Wilkins M.J."/>
            <person name="Hettich R.L."/>
            <person name="Lipton M.S."/>
            <person name="Williams K.H."/>
            <person name="Long P.E."/>
            <person name="Banfield J.F."/>
        </authorList>
    </citation>
    <scope>NUCLEOTIDE SEQUENCE [LARGE SCALE GENOMIC DNA]</scope>
</reference>
<evidence type="ECO:0000256" key="1">
    <source>
        <dbReference type="SAM" id="Phobius"/>
    </source>
</evidence>
<evidence type="ECO:0000313" key="2">
    <source>
        <dbReference type="EMBL" id="EKD29287.1"/>
    </source>
</evidence>
<organism evidence="2">
    <name type="scientific">uncultured bacterium</name>
    <name type="common">gcode 4</name>
    <dbReference type="NCBI Taxonomy" id="1234023"/>
    <lineage>
        <taxon>Bacteria</taxon>
        <taxon>environmental samples</taxon>
    </lineage>
</organism>
<proteinExistence type="predicted"/>
<name>K1XVM9_9BACT</name>
<sequence>MYKHFHHLANSTTSLVGYIGLLIIAGSYLGGTMGIQAQSLKGSLSEYGVRKTNDTVNGRFVTVRIDGREYRAELREEAEAMENVLY</sequence>
<feature type="transmembrane region" description="Helical" evidence="1">
    <location>
        <begin position="15"/>
        <end position="35"/>
    </location>
</feature>
<protein>
    <submittedName>
        <fullName evidence="2">Uncharacterized protein</fullName>
    </submittedName>
</protein>
<keyword evidence="1" id="KW-1133">Transmembrane helix</keyword>
<keyword evidence="1" id="KW-0472">Membrane</keyword>
<accession>K1XVM9</accession>
<dbReference type="AlphaFoldDB" id="K1XVM9"/>
<keyword evidence="1" id="KW-0812">Transmembrane</keyword>